<accession>A0A383ED75</accession>
<reference evidence="1" key="1">
    <citation type="submission" date="2018-05" db="EMBL/GenBank/DDBJ databases">
        <authorList>
            <person name="Lanie J.A."/>
            <person name="Ng W.-L."/>
            <person name="Kazmierczak K.M."/>
            <person name="Andrzejewski T.M."/>
            <person name="Davidsen T.M."/>
            <person name="Wayne K.J."/>
            <person name="Tettelin H."/>
            <person name="Glass J.I."/>
            <person name="Rusch D."/>
            <person name="Podicherti R."/>
            <person name="Tsui H.-C.T."/>
            <person name="Winkler M.E."/>
        </authorList>
    </citation>
    <scope>NUCLEOTIDE SEQUENCE</scope>
</reference>
<gene>
    <name evidence="1" type="ORF">METZ01_LOCUS507651</name>
</gene>
<organism evidence="1">
    <name type="scientific">marine metagenome</name>
    <dbReference type="NCBI Taxonomy" id="408172"/>
    <lineage>
        <taxon>unclassified sequences</taxon>
        <taxon>metagenomes</taxon>
        <taxon>ecological metagenomes</taxon>
    </lineage>
</organism>
<sequence>MPTIPLDSRSLTQVIKPAFTVFNSLVLVLFITGCETTAPENALQWNESTMQSRQMQSRRFDTADEKKILRGCALLLQDLGFNLTASESAVGLINAQKDRTAVETDQVIGKVLAAIFLETDVQIDARQKIQASIVTRPQGGKIIVRVTFQRIVYDDQGHVSRQEPLNEPGYYQEFFGRLSKSLFLTAHGI</sequence>
<dbReference type="AlphaFoldDB" id="A0A383ED75"/>
<protein>
    <submittedName>
        <fullName evidence="1">Uncharacterized protein</fullName>
    </submittedName>
</protein>
<evidence type="ECO:0000313" key="1">
    <source>
        <dbReference type="EMBL" id="SVE54797.1"/>
    </source>
</evidence>
<dbReference type="EMBL" id="UINC01224957">
    <property type="protein sequence ID" value="SVE54797.1"/>
    <property type="molecule type" value="Genomic_DNA"/>
</dbReference>
<proteinExistence type="predicted"/>
<name>A0A383ED75_9ZZZZ</name>